<dbReference type="Gene3D" id="3.10.290.20">
    <property type="entry name" value="Ubiquitin-like 2 activating enzyme e1b. Chain: B, domain 3"/>
    <property type="match status" value="1"/>
</dbReference>
<dbReference type="Proteomes" id="UP000750711">
    <property type="component" value="Unassembled WGS sequence"/>
</dbReference>
<accession>A0A9P8LH55</accession>
<reference evidence="3" key="1">
    <citation type="submission" date="2021-03" db="EMBL/GenBank/DDBJ databases">
        <title>Comparative genomics and phylogenomic investigation of the class Geoglossomycetes provide insights into ecological specialization and systematics.</title>
        <authorList>
            <person name="Melie T."/>
            <person name="Pirro S."/>
            <person name="Miller A.N."/>
            <person name="Quandt A."/>
        </authorList>
    </citation>
    <scope>NUCLEOTIDE SEQUENCE</scope>
    <source>
        <strain evidence="3">CAQ_001_2017</strain>
    </source>
</reference>
<dbReference type="Gene3D" id="3.40.50.720">
    <property type="entry name" value="NAD(P)-binding Rossmann-like Domain"/>
    <property type="match status" value="1"/>
</dbReference>
<evidence type="ECO:0000313" key="4">
    <source>
        <dbReference type="Proteomes" id="UP000750711"/>
    </source>
</evidence>
<feature type="domain" description="Ubiquitin/SUMO-activating enzyme ubiquitin-like" evidence="2">
    <location>
        <begin position="70"/>
        <end position="151"/>
    </location>
</feature>
<evidence type="ECO:0000256" key="1">
    <source>
        <dbReference type="SAM" id="MobiDB-lite"/>
    </source>
</evidence>
<feature type="compositionally biased region" description="Polar residues" evidence="1">
    <location>
        <begin position="179"/>
        <end position="188"/>
    </location>
</feature>
<dbReference type="FunFam" id="3.10.290.20:FF:000005">
    <property type="entry name" value="Ubiquitin-activating enzyme E1-like"/>
    <property type="match status" value="1"/>
</dbReference>
<dbReference type="EMBL" id="JAGHQM010000097">
    <property type="protein sequence ID" value="KAH0565417.1"/>
    <property type="molecule type" value="Genomic_DNA"/>
</dbReference>
<comment type="caution">
    <text evidence="3">The sequence shown here is derived from an EMBL/GenBank/DDBJ whole genome shotgun (WGS) entry which is preliminary data.</text>
</comment>
<evidence type="ECO:0000259" key="2">
    <source>
        <dbReference type="Pfam" id="PF14732"/>
    </source>
</evidence>
<keyword evidence="4" id="KW-1185">Reference proteome</keyword>
<feature type="region of interest" description="Disordered" evidence="1">
    <location>
        <begin position="178"/>
        <end position="215"/>
    </location>
</feature>
<dbReference type="AlphaFoldDB" id="A0A9P8LH55"/>
<protein>
    <recommendedName>
        <fullName evidence="2">Ubiquitin/SUMO-activating enzyme ubiquitin-like domain-containing protein</fullName>
    </recommendedName>
</protein>
<dbReference type="Pfam" id="PF14732">
    <property type="entry name" value="UAE_UbL"/>
    <property type="match status" value="1"/>
</dbReference>
<name>A0A9P8LH55_9PEZI</name>
<organism evidence="3 4">
    <name type="scientific">Trichoglossum hirsutum</name>
    <dbReference type="NCBI Taxonomy" id="265104"/>
    <lineage>
        <taxon>Eukaryota</taxon>
        <taxon>Fungi</taxon>
        <taxon>Dikarya</taxon>
        <taxon>Ascomycota</taxon>
        <taxon>Pezizomycotina</taxon>
        <taxon>Geoglossomycetes</taxon>
        <taxon>Geoglossales</taxon>
        <taxon>Geoglossaceae</taxon>
        <taxon>Trichoglossum</taxon>
    </lineage>
</organism>
<dbReference type="SUPFAM" id="SSF69572">
    <property type="entry name" value="Activating enzymes of the ubiquitin-like proteins"/>
    <property type="match status" value="1"/>
</dbReference>
<sequence length="240" mass="26032">MAGNIIPAIATTNAMVAGLCVLQAFKVMRSDYAGARMVFLAKSTDRVLSSEPLRPPKPDCAVCGVAQTRLVVDTSRATLNDLVEDLLRFKLGYGEEFSVNNEIGTLYDPELDDNLEKKFSDLGIKGDSFLTVIDEDEENPRVNLVLSISEKSLPIGSKPIVHPDNIDIARRAKMHLTTPGDTLTNGHTNGIGGVTGKRKRSGDSPILEDEQPKKKGKLAVKEDLIVLDDDTSNGVIEIDD</sequence>
<dbReference type="InterPro" id="IPR035985">
    <property type="entry name" value="Ubiquitin-activating_enz"/>
</dbReference>
<gene>
    <name evidence="3" type="ORF">GP486_001193</name>
</gene>
<dbReference type="InterPro" id="IPR028077">
    <property type="entry name" value="UAE_UbL_dom"/>
</dbReference>
<dbReference type="GO" id="GO:0008641">
    <property type="term" value="F:ubiquitin-like modifier activating enzyme activity"/>
    <property type="evidence" value="ECO:0007669"/>
    <property type="project" value="InterPro"/>
</dbReference>
<proteinExistence type="predicted"/>
<evidence type="ECO:0000313" key="3">
    <source>
        <dbReference type="EMBL" id="KAH0565417.1"/>
    </source>
</evidence>